<keyword evidence="1" id="KW-0812">Transmembrane</keyword>
<keyword evidence="3" id="KW-1185">Reference proteome</keyword>
<dbReference type="InterPro" id="IPR019169">
    <property type="entry name" value="Transmembrane_26"/>
</dbReference>
<feature type="transmembrane region" description="Helical" evidence="1">
    <location>
        <begin position="64"/>
        <end position="83"/>
    </location>
</feature>
<dbReference type="EMBL" id="JACVVK020000064">
    <property type="protein sequence ID" value="KAK7496766.1"/>
    <property type="molecule type" value="Genomic_DNA"/>
</dbReference>
<dbReference type="AlphaFoldDB" id="A0ABD0LB32"/>
<keyword evidence="1" id="KW-1133">Transmembrane helix</keyword>
<evidence type="ECO:0000313" key="2">
    <source>
        <dbReference type="EMBL" id="KAK7496766.1"/>
    </source>
</evidence>
<accession>A0ABD0LB32</accession>
<comment type="caution">
    <text evidence="2">The sequence shown here is derived from an EMBL/GenBank/DDBJ whole genome shotgun (WGS) entry which is preliminary data.</text>
</comment>
<organism evidence="2 3">
    <name type="scientific">Batillaria attramentaria</name>
    <dbReference type="NCBI Taxonomy" id="370345"/>
    <lineage>
        <taxon>Eukaryota</taxon>
        <taxon>Metazoa</taxon>
        <taxon>Spiralia</taxon>
        <taxon>Lophotrochozoa</taxon>
        <taxon>Mollusca</taxon>
        <taxon>Gastropoda</taxon>
        <taxon>Caenogastropoda</taxon>
        <taxon>Sorbeoconcha</taxon>
        <taxon>Cerithioidea</taxon>
        <taxon>Batillariidae</taxon>
        <taxon>Batillaria</taxon>
    </lineage>
</organism>
<dbReference type="PANTHER" id="PTHR22168">
    <property type="entry name" value="TMEM26 PROTEIN"/>
    <property type="match status" value="1"/>
</dbReference>
<proteinExistence type="predicted"/>
<dbReference type="PANTHER" id="PTHR22168:SF8">
    <property type="entry name" value="TRANSMEMBRANE PROTEIN 26"/>
    <property type="match status" value="1"/>
</dbReference>
<dbReference type="Pfam" id="PF09772">
    <property type="entry name" value="Tmem26"/>
    <property type="match status" value="1"/>
</dbReference>
<evidence type="ECO:0000313" key="3">
    <source>
        <dbReference type="Proteomes" id="UP001519460"/>
    </source>
</evidence>
<reference evidence="2 3" key="1">
    <citation type="journal article" date="2023" name="Sci. Data">
        <title>Genome assembly of the Korean intertidal mud-creeper Batillaria attramentaria.</title>
        <authorList>
            <person name="Patra A.K."/>
            <person name="Ho P.T."/>
            <person name="Jun S."/>
            <person name="Lee S.J."/>
            <person name="Kim Y."/>
            <person name="Won Y.J."/>
        </authorList>
    </citation>
    <scope>NUCLEOTIDE SEQUENCE [LARGE SCALE GENOMIC DNA]</scope>
    <source>
        <strain evidence="2">Wonlab-2016</strain>
    </source>
</reference>
<feature type="transmembrane region" description="Helical" evidence="1">
    <location>
        <begin position="36"/>
        <end position="52"/>
    </location>
</feature>
<keyword evidence="1" id="KW-0472">Membrane</keyword>
<sequence>MACFSVARAVLVRLLFAVHGVVSIWRLATVTDDVRYWYLASVLGLYLFEMSITLGKKRGKEWKWFCPSVFIYLMCVVPAIWFLELYEMDKRIEAFDAMHEYRNVSELAKEWIMEERQENATKEDLHASLGTVLGVSG</sequence>
<evidence type="ECO:0000256" key="1">
    <source>
        <dbReference type="SAM" id="Phobius"/>
    </source>
</evidence>
<protein>
    <submittedName>
        <fullName evidence="2">Uncharacterized protein</fullName>
    </submittedName>
</protein>
<dbReference type="Proteomes" id="UP001519460">
    <property type="component" value="Unassembled WGS sequence"/>
</dbReference>
<name>A0ABD0LB32_9CAEN</name>
<gene>
    <name evidence="2" type="ORF">BaRGS_00011975</name>
</gene>